<proteinExistence type="predicted"/>
<feature type="region of interest" description="Disordered" evidence="1">
    <location>
        <begin position="1"/>
        <end position="20"/>
    </location>
</feature>
<organism evidence="2 3">
    <name type="scientific">Candidatus Curtissbacteria bacterium RIFCSPLOWO2_01_FULL_37_9</name>
    <dbReference type="NCBI Taxonomy" id="1797724"/>
    <lineage>
        <taxon>Bacteria</taxon>
        <taxon>Candidatus Curtissiibacteriota</taxon>
    </lineage>
</organism>
<sequence>MAGFENRNSDHEPPKSLPKDLISEEELIKLRIRINQSPNTKLYLRQSALEFPLFKDAAAGYLNGVVISLVDADQVTTKSVAQLPPDARLIWEVLNDAETKSYGEFLSDNTLSQKTPEFLKNHPEFTNKIFIYLAVGGKSQPNPKDSYPDPQWFQDHKVLLSPYRFQTSFSGNLRGFVLRHEIYHYGNESFDLSYILTERKADTLAFESIAQAWKKYKETGDSSGYSFVFVNKEGIMITANLKDQEAVAKI</sequence>
<name>A0A1F5GS80_9BACT</name>
<dbReference type="EMBL" id="MFBN01000042">
    <property type="protein sequence ID" value="OGD94714.1"/>
    <property type="molecule type" value="Genomic_DNA"/>
</dbReference>
<gene>
    <name evidence="2" type="ORF">A3A48_01360</name>
</gene>
<dbReference type="Proteomes" id="UP000178336">
    <property type="component" value="Unassembled WGS sequence"/>
</dbReference>
<reference evidence="2 3" key="1">
    <citation type="journal article" date="2016" name="Nat. Commun.">
        <title>Thousands of microbial genomes shed light on interconnected biogeochemical processes in an aquifer system.</title>
        <authorList>
            <person name="Anantharaman K."/>
            <person name="Brown C.T."/>
            <person name="Hug L.A."/>
            <person name="Sharon I."/>
            <person name="Castelle C.J."/>
            <person name="Probst A.J."/>
            <person name="Thomas B.C."/>
            <person name="Singh A."/>
            <person name="Wilkins M.J."/>
            <person name="Karaoz U."/>
            <person name="Brodie E.L."/>
            <person name="Williams K.H."/>
            <person name="Hubbard S.S."/>
            <person name="Banfield J.F."/>
        </authorList>
    </citation>
    <scope>NUCLEOTIDE SEQUENCE [LARGE SCALE GENOMIC DNA]</scope>
</reference>
<comment type="caution">
    <text evidence="2">The sequence shown here is derived from an EMBL/GenBank/DDBJ whole genome shotgun (WGS) entry which is preliminary data.</text>
</comment>
<evidence type="ECO:0000313" key="3">
    <source>
        <dbReference type="Proteomes" id="UP000178336"/>
    </source>
</evidence>
<evidence type="ECO:0000313" key="2">
    <source>
        <dbReference type="EMBL" id="OGD94714.1"/>
    </source>
</evidence>
<dbReference type="AlphaFoldDB" id="A0A1F5GS80"/>
<accession>A0A1F5GS80</accession>
<feature type="compositionally biased region" description="Basic and acidic residues" evidence="1">
    <location>
        <begin position="7"/>
        <end position="20"/>
    </location>
</feature>
<evidence type="ECO:0000256" key="1">
    <source>
        <dbReference type="SAM" id="MobiDB-lite"/>
    </source>
</evidence>
<protein>
    <submittedName>
        <fullName evidence="2">Uncharacterized protein</fullName>
    </submittedName>
</protein>